<evidence type="ECO:0000256" key="5">
    <source>
        <dbReference type="ARBA" id="ARBA00022729"/>
    </source>
</evidence>
<evidence type="ECO:0000259" key="11">
    <source>
        <dbReference type="Pfam" id="PF12819"/>
    </source>
</evidence>
<feature type="non-terminal residue" evidence="12">
    <location>
        <position position="231"/>
    </location>
</feature>
<keyword evidence="4" id="KW-0812">Transmembrane</keyword>
<evidence type="ECO:0000256" key="4">
    <source>
        <dbReference type="ARBA" id="ARBA00022692"/>
    </source>
</evidence>
<comment type="subcellular location">
    <subcellularLocation>
        <location evidence="1">Membrane</location>
        <topology evidence="1">Single-pass type I membrane protein</topology>
    </subcellularLocation>
</comment>
<dbReference type="GO" id="GO:0004674">
    <property type="term" value="F:protein serine/threonine kinase activity"/>
    <property type="evidence" value="ECO:0007669"/>
    <property type="project" value="UniProtKB-KW"/>
</dbReference>
<keyword evidence="2" id="KW-0723">Serine/threonine-protein kinase</keyword>
<evidence type="ECO:0000256" key="2">
    <source>
        <dbReference type="ARBA" id="ARBA00022527"/>
    </source>
</evidence>
<dbReference type="InterPro" id="IPR024788">
    <property type="entry name" value="Malectin-like_Carb-bd_dom"/>
</dbReference>
<accession>A0A392P2F8</accession>
<dbReference type="PANTHER" id="PTHR34590">
    <property type="entry name" value="OS03G0124300 PROTEIN-RELATED"/>
    <property type="match status" value="1"/>
</dbReference>
<dbReference type="Proteomes" id="UP000265520">
    <property type="component" value="Unassembled WGS sequence"/>
</dbReference>
<keyword evidence="7" id="KW-0067">ATP-binding</keyword>
<evidence type="ECO:0000256" key="3">
    <source>
        <dbReference type="ARBA" id="ARBA00022679"/>
    </source>
</evidence>
<keyword evidence="13" id="KW-1185">Reference proteome</keyword>
<keyword evidence="10" id="KW-0325">Glycoprotein</keyword>
<dbReference type="GO" id="GO:0004714">
    <property type="term" value="F:transmembrane receptor protein tyrosine kinase activity"/>
    <property type="evidence" value="ECO:0007669"/>
    <property type="project" value="InterPro"/>
</dbReference>
<keyword evidence="3" id="KW-0808">Transferase</keyword>
<keyword evidence="6" id="KW-0547">Nucleotide-binding</keyword>
<keyword evidence="12" id="KW-0675">Receptor</keyword>
<dbReference type="InterPro" id="IPR045272">
    <property type="entry name" value="ANXUR1/2-like"/>
</dbReference>
<evidence type="ECO:0000256" key="9">
    <source>
        <dbReference type="ARBA" id="ARBA00023136"/>
    </source>
</evidence>
<protein>
    <submittedName>
        <fullName evidence="12">Feronia receptor-like kinase</fullName>
    </submittedName>
</protein>
<name>A0A392P2F8_9FABA</name>
<keyword evidence="9" id="KW-0472">Membrane</keyword>
<evidence type="ECO:0000256" key="7">
    <source>
        <dbReference type="ARBA" id="ARBA00022840"/>
    </source>
</evidence>
<dbReference type="PANTHER" id="PTHR34590:SF15">
    <property type="entry name" value="PROTEIN KINASE DOMAIN-CONTAINING PROTEIN"/>
    <property type="match status" value="1"/>
</dbReference>
<evidence type="ECO:0000256" key="6">
    <source>
        <dbReference type="ARBA" id="ARBA00022741"/>
    </source>
</evidence>
<dbReference type="Pfam" id="PF12819">
    <property type="entry name" value="Malectin_like"/>
    <property type="match status" value="1"/>
</dbReference>
<evidence type="ECO:0000313" key="13">
    <source>
        <dbReference type="Proteomes" id="UP000265520"/>
    </source>
</evidence>
<keyword evidence="8" id="KW-1133">Transmembrane helix</keyword>
<evidence type="ECO:0000256" key="10">
    <source>
        <dbReference type="ARBA" id="ARBA00023180"/>
    </source>
</evidence>
<reference evidence="12 13" key="1">
    <citation type="journal article" date="2018" name="Front. Plant Sci.">
        <title>Red Clover (Trifolium pratense) and Zigzag Clover (T. medium) - A Picture of Genomic Similarities and Differences.</title>
        <authorList>
            <person name="Dluhosova J."/>
            <person name="Istvanek J."/>
            <person name="Nedelnik J."/>
            <person name="Repkova J."/>
        </authorList>
    </citation>
    <scope>NUCLEOTIDE SEQUENCE [LARGE SCALE GENOMIC DNA]</scope>
    <source>
        <strain evidence="13">cv. 10/8</strain>
        <tissue evidence="12">Leaf</tissue>
    </source>
</reference>
<keyword evidence="5" id="KW-0732">Signal</keyword>
<evidence type="ECO:0000313" key="12">
    <source>
        <dbReference type="EMBL" id="MCI06233.1"/>
    </source>
</evidence>
<organism evidence="12 13">
    <name type="scientific">Trifolium medium</name>
    <dbReference type="NCBI Taxonomy" id="97028"/>
    <lineage>
        <taxon>Eukaryota</taxon>
        <taxon>Viridiplantae</taxon>
        <taxon>Streptophyta</taxon>
        <taxon>Embryophyta</taxon>
        <taxon>Tracheophyta</taxon>
        <taxon>Spermatophyta</taxon>
        <taxon>Magnoliopsida</taxon>
        <taxon>eudicotyledons</taxon>
        <taxon>Gunneridae</taxon>
        <taxon>Pentapetalae</taxon>
        <taxon>rosids</taxon>
        <taxon>fabids</taxon>
        <taxon>Fabales</taxon>
        <taxon>Fabaceae</taxon>
        <taxon>Papilionoideae</taxon>
        <taxon>50 kb inversion clade</taxon>
        <taxon>NPAAA clade</taxon>
        <taxon>Hologalegina</taxon>
        <taxon>IRL clade</taxon>
        <taxon>Trifolieae</taxon>
        <taxon>Trifolium</taxon>
    </lineage>
</organism>
<dbReference type="AlphaFoldDB" id="A0A392P2F8"/>
<feature type="domain" description="Malectin-like" evidence="11">
    <location>
        <begin position="26"/>
        <end position="227"/>
    </location>
</feature>
<dbReference type="GO" id="GO:0005524">
    <property type="term" value="F:ATP binding"/>
    <property type="evidence" value="ECO:0007669"/>
    <property type="project" value="UniProtKB-KW"/>
</dbReference>
<evidence type="ECO:0000256" key="1">
    <source>
        <dbReference type="ARBA" id="ARBA00004479"/>
    </source>
</evidence>
<sequence>MPSFLYYSDLDDINYRIRSVDTGTTDYKIQNDKALEMVYRVNVGQNQVPPNDDTGMFRNWENDYPLYLKKQYPNSISSGFGEHLNYLNNTVPNYTAPEDVYLTARSYGKYVTEDYNVTWSFEVDSTFTYMVRLHFCEFNELIKDQSYRVFQIFIDDTLVEGHADVFFWSGGRLVPIHKDYAVTMYPKEGNSHIERVNISIKLQRLPDHSMLTVYRDVILNGIEIFKISDNN</sequence>
<dbReference type="GO" id="GO:0016020">
    <property type="term" value="C:membrane"/>
    <property type="evidence" value="ECO:0007669"/>
    <property type="project" value="UniProtKB-SubCell"/>
</dbReference>
<proteinExistence type="predicted"/>
<comment type="caution">
    <text evidence="12">The sequence shown here is derived from an EMBL/GenBank/DDBJ whole genome shotgun (WGS) entry which is preliminary data.</text>
</comment>
<evidence type="ECO:0000256" key="8">
    <source>
        <dbReference type="ARBA" id="ARBA00022989"/>
    </source>
</evidence>
<keyword evidence="12" id="KW-0418">Kinase</keyword>
<dbReference type="EMBL" id="LXQA010061191">
    <property type="protein sequence ID" value="MCI06233.1"/>
    <property type="molecule type" value="Genomic_DNA"/>
</dbReference>
<dbReference type="FunFam" id="2.60.120.430:FF:000007">
    <property type="entry name" value="FERONIA receptor-like kinase"/>
    <property type="match status" value="1"/>
</dbReference>
<dbReference type="Gene3D" id="2.60.120.430">
    <property type="entry name" value="Galactose-binding lectin"/>
    <property type="match status" value="1"/>
</dbReference>